<keyword evidence="2" id="KW-1185">Reference proteome</keyword>
<evidence type="ECO:0000313" key="2">
    <source>
        <dbReference type="Proteomes" id="UP001228049"/>
    </source>
</evidence>
<name>A0AAD9EXL8_DISEL</name>
<dbReference type="Proteomes" id="UP001228049">
    <property type="component" value="Unassembled WGS sequence"/>
</dbReference>
<evidence type="ECO:0000313" key="1">
    <source>
        <dbReference type="EMBL" id="KAK1881182.1"/>
    </source>
</evidence>
<dbReference type="AlphaFoldDB" id="A0AAD9EXL8"/>
<comment type="caution">
    <text evidence="1">The sequence shown here is derived from an EMBL/GenBank/DDBJ whole genome shotgun (WGS) entry which is preliminary data.</text>
</comment>
<dbReference type="EMBL" id="JASDAP010000024">
    <property type="protein sequence ID" value="KAK1881182.1"/>
    <property type="molecule type" value="Genomic_DNA"/>
</dbReference>
<accession>A0AAD9EXL8</accession>
<sequence length="77" mass="8861">MHLWQDFLSSWNGISFFYDDFITKPEDIQLFTDAVHSSQFTGALSFIYASRTKFRNLAPESDLHPIPVPPFSATTFN</sequence>
<gene>
    <name evidence="1" type="ORF">KUDE01_024348</name>
</gene>
<reference evidence="1" key="1">
    <citation type="submission" date="2023-04" db="EMBL/GenBank/DDBJ databases">
        <title>Chromosome-level genome of Chaenocephalus aceratus.</title>
        <authorList>
            <person name="Park H."/>
        </authorList>
    </citation>
    <scope>NUCLEOTIDE SEQUENCE</scope>
    <source>
        <strain evidence="1">DE</strain>
        <tissue evidence="1">Muscle</tissue>
    </source>
</reference>
<proteinExistence type="predicted"/>
<organism evidence="1 2">
    <name type="scientific">Dissostichus eleginoides</name>
    <name type="common">Patagonian toothfish</name>
    <name type="synonym">Dissostichus amissus</name>
    <dbReference type="NCBI Taxonomy" id="100907"/>
    <lineage>
        <taxon>Eukaryota</taxon>
        <taxon>Metazoa</taxon>
        <taxon>Chordata</taxon>
        <taxon>Craniata</taxon>
        <taxon>Vertebrata</taxon>
        <taxon>Euteleostomi</taxon>
        <taxon>Actinopterygii</taxon>
        <taxon>Neopterygii</taxon>
        <taxon>Teleostei</taxon>
        <taxon>Neoteleostei</taxon>
        <taxon>Acanthomorphata</taxon>
        <taxon>Eupercaria</taxon>
        <taxon>Perciformes</taxon>
        <taxon>Notothenioidei</taxon>
        <taxon>Nototheniidae</taxon>
        <taxon>Dissostichus</taxon>
    </lineage>
</organism>
<protein>
    <submittedName>
        <fullName evidence="1">Protein THYLAKOID ASSEMBLY 8-like chloroplastic</fullName>
    </submittedName>
</protein>